<proteinExistence type="predicted"/>
<evidence type="ECO:0000313" key="1">
    <source>
        <dbReference type="EMBL" id="KAH0867401.1"/>
    </source>
</evidence>
<keyword evidence="2" id="KW-1185">Reference proteome</keyword>
<comment type="caution">
    <text evidence="1">The sequence shown here is derived from an EMBL/GenBank/DDBJ whole genome shotgun (WGS) entry which is preliminary data.</text>
</comment>
<reference evidence="1 2" key="1">
    <citation type="submission" date="2021-05" db="EMBL/GenBank/DDBJ databases">
        <title>Genome Assembly of Synthetic Allotetraploid Brassica napus Reveals Homoeologous Exchanges between Subgenomes.</title>
        <authorList>
            <person name="Davis J.T."/>
        </authorList>
    </citation>
    <scope>NUCLEOTIDE SEQUENCE [LARGE SCALE GENOMIC DNA]</scope>
    <source>
        <strain evidence="2">cv. Da-Ae</strain>
        <tissue evidence="1">Seedling</tissue>
    </source>
</reference>
<sequence length="127" mass="14643">MIKFILQGYRPIPGTFLHFHLGSDLSREKSCQARDSNVYSSLTIEDGFSYASFEAVGYDFNTIELSQLRERERTFESLGEEDDWCKEQRKRSSLLLTQVHQGTNGLRSLAGSVRCLATLKWDWSRNN</sequence>
<evidence type="ECO:0000313" key="2">
    <source>
        <dbReference type="Proteomes" id="UP000824890"/>
    </source>
</evidence>
<gene>
    <name evidence="1" type="ORF">HID58_074423</name>
</gene>
<protein>
    <submittedName>
        <fullName evidence="1">Uncharacterized protein</fullName>
    </submittedName>
</protein>
<organism evidence="1 2">
    <name type="scientific">Brassica napus</name>
    <name type="common">Rape</name>
    <dbReference type="NCBI Taxonomy" id="3708"/>
    <lineage>
        <taxon>Eukaryota</taxon>
        <taxon>Viridiplantae</taxon>
        <taxon>Streptophyta</taxon>
        <taxon>Embryophyta</taxon>
        <taxon>Tracheophyta</taxon>
        <taxon>Spermatophyta</taxon>
        <taxon>Magnoliopsida</taxon>
        <taxon>eudicotyledons</taxon>
        <taxon>Gunneridae</taxon>
        <taxon>Pentapetalae</taxon>
        <taxon>rosids</taxon>
        <taxon>malvids</taxon>
        <taxon>Brassicales</taxon>
        <taxon>Brassicaceae</taxon>
        <taxon>Brassiceae</taxon>
        <taxon>Brassica</taxon>
    </lineage>
</organism>
<accession>A0ABQ7YJT3</accession>
<dbReference type="EMBL" id="JAGKQM010000017">
    <property type="protein sequence ID" value="KAH0867401.1"/>
    <property type="molecule type" value="Genomic_DNA"/>
</dbReference>
<name>A0ABQ7YJT3_BRANA</name>
<dbReference type="Proteomes" id="UP000824890">
    <property type="component" value="Unassembled WGS sequence"/>
</dbReference>